<sequence>MATHRTSLLLLTSVPVVKQRIDDILKVSTKCVEKVLYVHFDTGHFQNAGKNKNKCTLLPNTKELRKTVAFFYGRANQLKDLLDVRILLSDAKSRQSVISLQHQCDIVLTDYPGYSDASFSEYVKNRFNKGIDVKISHLGNVEANNSDPPSYMDTDNSHSIAASTSTALEEVSEEIYDHTVMGGTFDRLHAGHKILLNEACLRTRKRLTIGVTVRQMIAKKELHELIEPIEVRMEKLLAFLNDVDPTLEYNLEPIIDPFGPSIVLPELQCIVTSDETKRGGEKVNEVRQSKGLSVLALHTVCILDETCQNEIGEDKISSSNTRKRLLGTLLKVPQNNAVIQSHPYVIGLTGGIASGKSKICQRLNKLGAAIISCDELGHEVYVKGQPVYYKIIEEFGTNILTEEGLINRKSLGATVFADSEKLHKLNSIVWPALAHMIKEKIGQLREQGSRVVAIDAAVLLEAGWNKFVHEVWLAIIPRSEAISRVRQRDNLDEAAAIQRIDAQMTSEERLAKANVVICSLWANEVTDKQVKRAWSNLLVRLGDGSKI</sequence>
<dbReference type="HAMAP" id="MF_00376">
    <property type="entry name" value="Dephospho_CoA_kinase"/>
    <property type="match status" value="1"/>
</dbReference>
<dbReference type="PANTHER" id="PTHR10695:SF46">
    <property type="entry name" value="BIFUNCTIONAL COENZYME A SYNTHASE-RELATED"/>
    <property type="match status" value="1"/>
</dbReference>
<dbReference type="InterPro" id="IPR001977">
    <property type="entry name" value="Depp_CoAkinase"/>
</dbReference>
<protein>
    <submittedName>
        <fullName evidence="5 6">Bifunctional coenzyme A synthase-like</fullName>
    </submittedName>
</protein>
<feature type="domain" description="Cytidyltransferase-like" evidence="3">
    <location>
        <begin position="180"/>
        <end position="323"/>
    </location>
</feature>
<proteinExistence type="inferred from homology"/>
<evidence type="ECO:0000313" key="6">
    <source>
        <dbReference type="RefSeq" id="XP_014681305.1"/>
    </source>
</evidence>
<dbReference type="InterPro" id="IPR027417">
    <property type="entry name" value="P-loop_NTPase"/>
</dbReference>
<name>A0ABM1FA34_PRICU</name>
<dbReference type="CDD" id="cd02164">
    <property type="entry name" value="PPAT_CoAS"/>
    <property type="match status" value="1"/>
</dbReference>
<evidence type="ECO:0000259" key="3">
    <source>
        <dbReference type="Pfam" id="PF01467"/>
    </source>
</evidence>
<evidence type="ECO:0000313" key="4">
    <source>
        <dbReference type="Proteomes" id="UP000695022"/>
    </source>
</evidence>
<keyword evidence="4" id="KW-1185">Reference proteome</keyword>
<dbReference type="SUPFAM" id="SSF52540">
    <property type="entry name" value="P-loop containing nucleoside triphosphate hydrolases"/>
    <property type="match status" value="1"/>
</dbReference>
<dbReference type="PROSITE" id="PS51219">
    <property type="entry name" value="DPCK"/>
    <property type="match status" value="1"/>
</dbReference>
<dbReference type="NCBIfam" id="NF001985">
    <property type="entry name" value="PRK00777.1"/>
    <property type="match status" value="1"/>
</dbReference>
<dbReference type="SUPFAM" id="SSF52374">
    <property type="entry name" value="Nucleotidylyl transferase"/>
    <property type="match status" value="1"/>
</dbReference>
<accession>A0ABM1FA34</accession>
<dbReference type="Pfam" id="PF01467">
    <property type="entry name" value="CTP_transf_like"/>
    <property type="match status" value="1"/>
</dbReference>
<keyword evidence="2" id="KW-0067">ATP-binding</keyword>
<dbReference type="CDD" id="cd02022">
    <property type="entry name" value="DPCK"/>
    <property type="match status" value="1"/>
</dbReference>
<evidence type="ECO:0000256" key="1">
    <source>
        <dbReference type="ARBA" id="ARBA00022741"/>
    </source>
</evidence>
<evidence type="ECO:0000313" key="5">
    <source>
        <dbReference type="RefSeq" id="XP_014681304.1"/>
    </source>
</evidence>
<keyword evidence="1" id="KW-0547">Nucleotide-binding</keyword>
<dbReference type="Proteomes" id="UP000695022">
    <property type="component" value="Unplaced"/>
</dbReference>
<dbReference type="PANTHER" id="PTHR10695">
    <property type="entry name" value="DEPHOSPHO-COA KINASE-RELATED"/>
    <property type="match status" value="1"/>
</dbReference>
<evidence type="ECO:0000256" key="2">
    <source>
        <dbReference type="ARBA" id="ARBA00022840"/>
    </source>
</evidence>
<dbReference type="Gene3D" id="3.40.50.300">
    <property type="entry name" value="P-loop containing nucleotide triphosphate hydrolases"/>
    <property type="match status" value="1"/>
</dbReference>
<dbReference type="InterPro" id="IPR004821">
    <property type="entry name" value="Cyt_trans-like"/>
</dbReference>
<dbReference type="RefSeq" id="XP_014681305.1">
    <property type="nucleotide sequence ID" value="XM_014825819.1"/>
</dbReference>
<dbReference type="InterPro" id="IPR014729">
    <property type="entry name" value="Rossmann-like_a/b/a_fold"/>
</dbReference>
<dbReference type="Pfam" id="PF01121">
    <property type="entry name" value="CoaE"/>
    <property type="match status" value="1"/>
</dbReference>
<dbReference type="RefSeq" id="XP_014681304.1">
    <property type="nucleotide sequence ID" value="XM_014825818.1"/>
</dbReference>
<gene>
    <name evidence="5 6" type="primary">LOC106821137</name>
</gene>
<dbReference type="GeneID" id="106821137"/>
<dbReference type="Gene3D" id="3.40.50.620">
    <property type="entry name" value="HUPs"/>
    <property type="match status" value="1"/>
</dbReference>
<reference evidence="5 6" key="1">
    <citation type="submission" date="2025-05" db="UniProtKB">
        <authorList>
            <consortium name="RefSeq"/>
        </authorList>
    </citation>
    <scope>IDENTIFICATION</scope>
</reference>
<dbReference type="NCBIfam" id="TIGR00152">
    <property type="entry name" value="dephospho-CoA kinase"/>
    <property type="match status" value="1"/>
</dbReference>
<organism evidence="4 6">
    <name type="scientific">Priapulus caudatus</name>
    <name type="common">Priapulid worm</name>
    <dbReference type="NCBI Taxonomy" id="37621"/>
    <lineage>
        <taxon>Eukaryota</taxon>
        <taxon>Metazoa</taxon>
        <taxon>Ecdysozoa</taxon>
        <taxon>Scalidophora</taxon>
        <taxon>Priapulida</taxon>
        <taxon>Priapulimorpha</taxon>
        <taxon>Priapulimorphida</taxon>
        <taxon>Priapulidae</taxon>
        <taxon>Priapulus</taxon>
    </lineage>
</organism>